<gene>
    <name evidence="2" type="ORF">ACJ8NA_12770</name>
</gene>
<evidence type="ECO:0000313" key="2">
    <source>
        <dbReference type="EMBL" id="MFL8999523.1"/>
    </source>
</evidence>
<dbReference type="SMART" id="SM01040">
    <property type="entry name" value="Bro-N"/>
    <property type="match status" value="1"/>
</dbReference>
<evidence type="ECO:0000313" key="3">
    <source>
        <dbReference type="Proteomes" id="UP001628646"/>
    </source>
</evidence>
<dbReference type="PANTHER" id="PTHR36180:SF2">
    <property type="entry name" value="BRO FAMILY PROTEIN"/>
    <property type="match status" value="1"/>
</dbReference>
<keyword evidence="3" id="KW-1185">Reference proteome</keyword>
<dbReference type="EMBL" id="JBJNUY010000005">
    <property type="protein sequence ID" value="MFL8999523.1"/>
    <property type="molecule type" value="Genomic_DNA"/>
</dbReference>
<proteinExistence type="predicted"/>
<dbReference type="Proteomes" id="UP001628646">
    <property type="component" value="Unassembled WGS sequence"/>
</dbReference>
<reference evidence="2 3" key="1">
    <citation type="submission" date="2024-12" db="EMBL/GenBank/DDBJ databases">
        <title>Pseudomonas species isolated from Lotus nodules promote plant growth.</title>
        <authorList>
            <person name="Yu Y.-H."/>
            <person name="Kurtenbach J."/>
            <person name="Crosbie D."/>
            <person name="Brachmann A."/>
            <person name="Marin M."/>
        </authorList>
    </citation>
    <scope>NUCLEOTIDE SEQUENCE [LARGE SCALE GENOMIC DNA]</scope>
    <source>
        <strain evidence="2 3">PLb11B</strain>
    </source>
</reference>
<dbReference type="Pfam" id="PF02498">
    <property type="entry name" value="Bro-N"/>
    <property type="match status" value="1"/>
</dbReference>
<protein>
    <submittedName>
        <fullName evidence="2">Bro-N domain-containing protein</fullName>
    </submittedName>
</protein>
<dbReference type="RefSeq" id="WP_407800290.1">
    <property type="nucleotide sequence ID" value="NZ_JBJNUX010000004.1"/>
</dbReference>
<name>A0ABW8W2L1_9PSED</name>
<dbReference type="PANTHER" id="PTHR36180">
    <property type="entry name" value="DNA-BINDING PROTEIN-RELATED-RELATED"/>
    <property type="match status" value="1"/>
</dbReference>
<organism evidence="2 3">
    <name type="scientific">Pseudomonas azerbaijanorientalis</name>
    <dbReference type="NCBI Taxonomy" id="2842350"/>
    <lineage>
        <taxon>Bacteria</taxon>
        <taxon>Pseudomonadati</taxon>
        <taxon>Pseudomonadota</taxon>
        <taxon>Gammaproteobacteria</taxon>
        <taxon>Pseudomonadales</taxon>
        <taxon>Pseudomonadaceae</taxon>
        <taxon>Pseudomonas</taxon>
    </lineage>
</organism>
<accession>A0ABW8W2L1</accession>
<evidence type="ECO:0000259" key="1">
    <source>
        <dbReference type="PROSITE" id="PS51750"/>
    </source>
</evidence>
<feature type="domain" description="Bro-N" evidence="1">
    <location>
        <begin position="27"/>
        <end position="129"/>
    </location>
</feature>
<sequence length="285" mass="31041">MHTSTNTGNIRANHATHFLQSQNVSRTSAVTPFDFHGSPIRVVDGQGEPWFIAKDIAEALGYANTSKAINAHCKAVNTCHTEMGGQVRAVQIIPERDLYRLVMKSKLPSAEQFEEWVVGPVLPSIRKTGSFSVQPTNNSKIVGELAILECFDRLLKPAPSSKMMMLAQIAANNGLDAKFLPGYAVDAAPDATGGTSMPTKAVTALIKDNGISSTAPGFNRALAGHGFLKTMQRKNSKQETVDFWSVTEKGLKYGKNLTSPQCPRETQPHWYVDRFLELAKLVGKA</sequence>
<comment type="caution">
    <text evidence="2">The sequence shown here is derived from an EMBL/GenBank/DDBJ whole genome shotgun (WGS) entry which is preliminary data.</text>
</comment>
<dbReference type="PROSITE" id="PS51750">
    <property type="entry name" value="BRO_N"/>
    <property type="match status" value="1"/>
</dbReference>
<dbReference type="InterPro" id="IPR003497">
    <property type="entry name" value="BRO_N_domain"/>
</dbReference>